<dbReference type="RefSeq" id="WP_328984384.1">
    <property type="nucleotide sequence ID" value="NZ_CP121472.1"/>
</dbReference>
<keyword evidence="2" id="KW-1185">Reference proteome</keyword>
<organism evidence="1 2">
    <name type="scientific">Thiorhodovibrio winogradskyi</name>
    <dbReference type="NCBI Taxonomy" id="77007"/>
    <lineage>
        <taxon>Bacteria</taxon>
        <taxon>Pseudomonadati</taxon>
        <taxon>Pseudomonadota</taxon>
        <taxon>Gammaproteobacteria</taxon>
        <taxon>Chromatiales</taxon>
        <taxon>Chromatiaceae</taxon>
        <taxon>Thiorhodovibrio</taxon>
    </lineage>
</organism>
<name>A0ABZ0SDI3_9GAMM</name>
<dbReference type="EMBL" id="CP121472">
    <property type="protein sequence ID" value="WPL18634.1"/>
    <property type="molecule type" value="Genomic_DNA"/>
</dbReference>
<accession>A0ABZ0SDI3</accession>
<reference evidence="1 2" key="1">
    <citation type="journal article" date="2023" name="Microorganisms">
        <title>Thiorhodovibrio frisius and Trv. litoralis spp. nov., Two Novel Members from a Clade of Fastidious Purple Sulfur Bacteria That Exhibit Unique Red-Shifted Light-Harvesting Capabilities.</title>
        <authorList>
            <person name="Methner A."/>
            <person name="Kuzyk S.B."/>
            <person name="Petersen J."/>
            <person name="Bauer S."/>
            <person name="Brinkmann H."/>
            <person name="Sichau K."/>
            <person name="Wanner G."/>
            <person name="Wolf J."/>
            <person name="Neumann-Schaal M."/>
            <person name="Henke P."/>
            <person name="Tank M."/>
            <person name="Sproer C."/>
            <person name="Bunk B."/>
            <person name="Overmann J."/>
        </authorList>
    </citation>
    <scope>NUCLEOTIDE SEQUENCE [LARGE SCALE GENOMIC DNA]</scope>
    <source>
        <strain evidence="1 2">DSM 6702</strain>
    </source>
</reference>
<sequence>MNASSVATDLLPAIQSAESDPLPEAVIEAICQKGCRQVHDDIARLEQNDSVPEARGLSHAQRVRLLAELRAIMAVYEGRRGLE</sequence>
<gene>
    <name evidence="1" type="ORF">Thiowin_03714</name>
</gene>
<evidence type="ECO:0000313" key="1">
    <source>
        <dbReference type="EMBL" id="WPL18634.1"/>
    </source>
</evidence>
<evidence type="ECO:0000313" key="2">
    <source>
        <dbReference type="Proteomes" id="UP001432180"/>
    </source>
</evidence>
<protein>
    <submittedName>
        <fullName evidence="1">Uncharacterized protein</fullName>
    </submittedName>
</protein>
<dbReference type="Proteomes" id="UP001432180">
    <property type="component" value="Chromosome"/>
</dbReference>
<proteinExistence type="predicted"/>